<dbReference type="Proteomes" id="UP000011666">
    <property type="component" value="Unassembled WGS sequence"/>
</dbReference>
<evidence type="ECO:0000313" key="3">
    <source>
        <dbReference type="EMBL" id="GAC70970.1"/>
    </source>
</evidence>
<dbReference type="InterPro" id="IPR029058">
    <property type="entry name" value="AB_hydrolase_fold"/>
</dbReference>
<evidence type="ECO:0000256" key="1">
    <source>
        <dbReference type="SAM" id="MobiDB-lite"/>
    </source>
</evidence>
<dbReference type="PRINTS" id="PR00412">
    <property type="entry name" value="EPOXHYDRLASE"/>
</dbReference>
<protein>
    <submittedName>
        <fullName evidence="3">Haloalkane dehalogenase</fullName>
    </submittedName>
</protein>
<feature type="domain" description="AB hydrolase-1" evidence="2">
    <location>
        <begin position="43"/>
        <end position="148"/>
    </location>
</feature>
<dbReference type="InterPro" id="IPR050228">
    <property type="entry name" value="Carboxylesterase_BioH"/>
</dbReference>
<dbReference type="InterPro" id="IPR000639">
    <property type="entry name" value="Epox_hydrolase-like"/>
</dbReference>
<dbReference type="Gene3D" id="3.40.50.1820">
    <property type="entry name" value="alpha/beta hydrolase"/>
    <property type="match status" value="1"/>
</dbReference>
<sequence length="307" mass="33230">MSAQTPSVTTAPARPEFGPEATSNTLEILDSTIHWVEHGEGSPIVFLHGNPTSSFLWRGVFSGLRGRGRLLAPDLIGFGDSGKPDIAYDLDDHQRYLNAWFDALDLRDVTLVVQDYGAAFGITWARNNPDRVSGLVIAEPVLRPIDSAALPAEFVALRGEVLKDGIGEQIVLEENRFITGLLPSAVLDGLPDEVQAVYAAPFPTPESRRPILVFPRSLPVDAKPQSTVDFLAANEQWLATSPIPKALFTFEPGFLLTPEIVEWAKSNIAELEVTAVGRGSHYVQEDSPAEIAAAVGAFLDVHRDATA</sequence>
<keyword evidence="4" id="KW-1185">Reference proteome</keyword>
<dbReference type="RefSeq" id="WP_007625493.1">
    <property type="nucleotide sequence ID" value="NZ_BANX01000045.1"/>
</dbReference>
<reference evidence="3 4" key="1">
    <citation type="submission" date="2013-01" db="EMBL/GenBank/DDBJ databases">
        <title>Whole genome shotgun sequence of Gordonia soli NBRC 108243.</title>
        <authorList>
            <person name="Isaki-Nakamura S."/>
            <person name="Hosoyama A."/>
            <person name="Tsuchikane K."/>
            <person name="Ando Y."/>
            <person name="Baba S."/>
            <person name="Ohji S."/>
            <person name="Hamada M."/>
            <person name="Tamura T."/>
            <person name="Yamazoe A."/>
            <person name="Yamazaki S."/>
            <person name="Fujita N."/>
        </authorList>
    </citation>
    <scope>NUCLEOTIDE SEQUENCE [LARGE SCALE GENOMIC DNA]</scope>
    <source>
        <strain evidence="3 4">NBRC 108243</strain>
    </source>
</reference>
<dbReference type="GO" id="GO:0003824">
    <property type="term" value="F:catalytic activity"/>
    <property type="evidence" value="ECO:0007669"/>
    <property type="project" value="InterPro"/>
</dbReference>
<name>M0QQL5_9ACTN</name>
<dbReference type="eggNOG" id="COG0596">
    <property type="taxonomic scope" value="Bacteria"/>
</dbReference>
<dbReference type="AlphaFoldDB" id="M0QQL5"/>
<evidence type="ECO:0000313" key="4">
    <source>
        <dbReference type="Proteomes" id="UP000011666"/>
    </source>
</evidence>
<feature type="compositionally biased region" description="Polar residues" evidence="1">
    <location>
        <begin position="1"/>
        <end position="10"/>
    </location>
</feature>
<feature type="region of interest" description="Disordered" evidence="1">
    <location>
        <begin position="1"/>
        <end position="21"/>
    </location>
</feature>
<organism evidence="3 4">
    <name type="scientific">Gordonia soli NBRC 108243</name>
    <dbReference type="NCBI Taxonomy" id="1223545"/>
    <lineage>
        <taxon>Bacteria</taxon>
        <taxon>Bacillati</taxon>
        <taxon>Actinomycetota</taxon>
        <taxon>Actinomycetes</taxon>
        <taxon>Mycobacteriales</taxon>
        <taxon>Gordoniaceae</taxon>
        <taxon>Gordonia</taxon>
    </lineage>
</organism>
<accession>M0QQL5</accession>
<dbReference type="STRING" id="1223545.GS4_45_00260"/>
<dbReference type="PANTHER" id="PTHR43194">
    <property type="entry name" value="HYDROLASE ALPHA/BETA FOLD FAMILY"/>
    <property type="match status" value="1"/>
</dbReference>
<dbReference type="PANTHER" id="PTHR43194:SF2">
    <property type="entry name" value="PEROXISOMAL MEMBRANE PROTEIN LPX1"/>
    <property type="match status" value="1"/>
</dbReference>
<dbReference type="Pfam" id="PF00561">
    <property type="entry name" value="Abhydrolase_1"/>
    <property type="match status" value="1"/>
</dbReference>
<dbReference type="EMBL" id="BANX01000045">
    <property type="protein sequence ID" value="GAC70970.1"/>
    <property type="molecule type" value="Genomic_DNA"/>
</dbReference>
<dbReference type="InterPro" id="IPR000073">
    <property type="entry name" value="AB_hydrolase_1"/>
</dbReference>
<proteinExistence type="predicted"/>
<comment type="caution">
    <text evidence="3">The sequence shown here is derived from an EMBL/GenBank/DDBJ whole genome shotgun (WGS) entry which is preliminary data.</text>
</comment>
<dbReference type="SUPFAM" id="SSF53474">
    <property type="entry name" value="alpha/beta-Hydrolases"/>
    <property type="match status" value="1"/>
</dbReference>
<gene>
    <name evidence="3" type="primary">dhaA</name>
    <name evidence="3" type="ORF">GS4_45_00260</name>
</gene>
<dbReference type="OrthoDB" id="812569at2"/>
<dbReference type="NCBIfam" id="NF002938">
    <property type="entry name" value="PRK03592.1"/>
    <property type="match status" value="1"/>
</dbReference>
<evidence type="ECO:0000259" key="2">
    <source>
        <dbReference type="Pfam" id="PF00561"/>
    </source>
</evidence>